<feature type="signal peptide" evidence="2">
    <location>
        <begin position="1"/>
        <end position="23"/>
    </location>
</feature>
<comment type="similarity">
    <text evidence="1 2">Belongs to the OprB family.</text>
</comment>
<dbReference type="STRING" id="167879.CPS_0267"/>
<reference evidence="3" key="1">
    <citation type="journal article" date="2005" name="Proc. Natl. Acad. Sci. U.S.A.">
        <title>The psychrophilic lifestyle as revealed by the genome sequence of Colwellia psychrerythraea 34H through genomic and proteomic analyses.</title>
        <authorList>
            <person name="Methe B.A."/>
            <person name="Nelson K.E."/>
            <person name="Deming J.W."/>
            <person name="Momen B."/>
            <person name="Melamud E."/>
            <person name="Zhang X."/>
            <person name="Moult J."/>
            <person name="Madupu R."/>
            <person name="Nelson W.C."/>
            <person name="Dodson R.J."/>
            <person name="Brinkac L.M."/>
            <person name="Daugherty S.C."/>
            <person name="Durkin A.S."/>
            <person name="DeBoy R.T."/>
            <person name="Kolonay J.F."/>
            <person name="Sullivan S.A."/>
            <person name="Zhou L."/>
            <person name="Davidsen T.M."/>
            <person name="Wu M."/>
            <person name="Huston A.L."/>
            <person name="Lewis M."/>
            <person name="Weaver B."/>
            <person name="Weidman J.F."/>
            <person name="Khouri H."/>
            <person name="Utterback T.R."/>
            <person name="Feldblyum T.V."/>
            <person name="Fraser C.M."/>
        </authorList>
    </citation>
    <scope>NUCLEOTIDE SEQUENCE [LARGE SCALE GENOMIC DNA]</scope>
    <source>
        <strain evidence="3">34H</strain>
    </source>
</reference>
<dbReference type="SMR" id="Q48A79"/>
<evidence type="ECO:0000313" key="3">
    <source>
        <dbReference type="EMBL" id="AAZ24752.1"/>
    </source>
</evidence>
<dbReference type="GO" id="GO:0016020">
    <property type="term" value="C:membrane"/>
    <property type="evidence" value="ECO:0007669"/>
    <property type="project" value="InterPro"/>
</dbReference>
<evidence type="ECO:0000313" key="4">
    <source>
        <dbReference type="Proteomes" id="UP000000547"/>
    </source>
</evidence>
<evidence type="ECO:0000256" key="1">
    <source>
        <dbReference type="ARBA" id="ARBA00008769"/>
    </source>
</evidence>
<dbReference type="RefSeq" id="WP_011041141.1">
    <property type="nucleotide sequence ID" value="NC_003910.7"/>
</dbReference>
<dbReference type="EMBL" id="CP000083">
    <property type="protein sequence ID" value="AAZ24752.1"/>
    <property type="molecule type" value="Genomic_DNA"/>
</dbReference>
<sequence>MLTNKTLLTLVITGLLATASTYATEDNSTQDHLVKGQSANFGSPDAVDNQIAEDNKRSKPDFKTQLEHNNINMGVDYSTVFLGANNVLTGSDDNAGSSMIRFYGSWNPIGVGTKEVGGLVWKVEHRHSYTDTSVKDFEFGTGGLGLVTPPFSDQGFRVTNLYYKQKYMNGRASFVAGFLDITDFVDVFAMASPWTGFMNFAFSTGTTTMALPGDAALGAAGGIMLSDEYYIVASLVDMNSDPTNIIDGLETFFKENKYFKSIELGWTKSQGEIYVDNIHATLWHADESVEQGSNRGYGINFSASRLIDGQWLPFVRAGYSQDAGTLMEKSISAGFGYYGLGGEENNLGAAINWGQVKGNDDQYTTEVFYIMKPLDYLEVTADLQYIANPALNTLDNSTLIYGLRLRLAI</sequence>
<evidence type="ECO:0000256" key="2">
    <source>
        <dbReference type="RuleBase" id="RU363072"/>
    </source>
</evidence>
<dbReference type="InterPro" id="IPR007049">
    <property type="entry name" value="Carb-sel_porin_OprB"/>
</dbReference>
<dbReference type="HOGENOM" id="CLU_672140_0_0_6"/>
<dbReference type="InterPro" id="IPR038673">
    <property type="entry name" value="OprB_sf"/>
</dbReference>
<dbReference type="GO" id="GO:0008643">
    <property type="term" value="P:carbohydrate transport"/>
    <property type="evidence" value="ECO:0007669"/>
    <property type="project" value="InterPro"/>
</dbReference>
<name>Q48A79_COLP3</name>
<dbReference type="Gene3D" id="2.40.160.180">
    <property type="entry name" value="Carbohydrate-selective porin OprB"/>
    <property type="match status" value="1"/>
</dbReference>
<feature type="chain" id="PRO_5007232161" evidence="2">
    <location>
        <begin position="24"/>
        <end position="409"/>
    </location>
</feature>
<dbReference type="KEGG" id="cps:CPS_0267"/>
<organism evidence="3 4">
    <name type="scientific">Colwellia psychrerythraea (strain 34H / ATCC BAA-681)</name>
    <name type="common">Vibrio psychroerythus</name>
    <dbReference type="NCBI Taxonomy" id="167879"/>
    <lineage>
        <taxon>Bacteria</taxon>
        <taxon>Pseudomonadati</taxon>
        <taxon>Pseudomonadota</taxon>
        <taxon>Gammaproteobacteria</taxon>
        <taxon>Alteromonadales</taxon>
        <taxon>Colwelliaceae</taxon>
        <taxon>Colwellia</taxon>
    </lineage>
</organism>
<protein>
    <submittedName>
        <fullName evidence="3">Uncharacterized protein</fullName>
    </submittedName>
</protein>
<gene>
    <name evidence="3" type="ordered locus">CPS_0267</name>
</gene>
<dbReference type="Proteomes" id="UP000000547">
    <property type="component" value="Chromosome"/>
</dbReference>
<dbReference type="GO" id="GO:0015288">
    <property type="term" value="F:porin activity"/>
    <property type="evidence" value="ECO:0007669"/>
    <property type="project" value="InterPro"/>
</dbReference>
<proteinExistence type="inferred from homology"/>
<dbReference type="Pfam" id="PF04966">
    <property type="entry name" value="OprB"/>
    <property type="match status" value="2"/>
</dbReference>
<accession>Q48A79</accession>
<keyword evidence="2" id="KW-0732">Signal</keyword>
<dbReference type="AlphaFoldDB" id="Q48A79"/>